<dbReference type="Proteomes" id="UP000578531">
    <property type="component" value="Unassembled WGS sequence"/>
</dbReference>
<dbReference type="InterPro" id="IPR011037">
    <property type="entry name" value="Pyrv_Knase-like_insert_dom_sf"/>
</dbReference>
<dbReference type="OrthoDB" id="14384at2759"/>
<name>A0A8H6FGW1_9LECA</name>
<organism evidence="1 2">
    <name type="scientific">Letharia columbiana</name>
    <dbReference type="NCBI Taxonomy" id="112416"/>
    <lineage>
        <taxon>Eukaryota</taxon>
        <taxon>Fungi</taxon>
        <taxon>Dikarya</taxon>
        <taxon>Ascomycota</taxon>
        <taxon>Pezizomycotina</taxon>
        <taxon>Lecanoromycetes</taxon>
        <taxon>OSLEUM clade</taxon>
        <taxon>Lecanoromycetidae</taxon>
        <taxon>Lecanorales</taxon>
        <taxon>Lecanorineae</taxon>
        <taxon>Parmeliaceae</taxon>
        <taxon>Letharia</taxon>
    </lineage>
</organism>
<evidence type="ECO:0000313" key="1">
    <source>
        <dbReference type="EMBL" id="KAF6227676.1"/>
    </source>
</evidence>
<gene>
    <name evidence="1" type="ORF">HO173_012006</name>
</gene>
<evidence type="ECO:0000313" key="2">
    <source>
        <dbReference type="Proteomes" id="UP000578531"/>
    </source>
</evidence>
<keyword evidence="2" id="KW-1185">Reference proteome</keyword>
<sequence>MLVLGVHRSPKHGVSKTSQRSITLLKGLGVEGGFHVGKLIQHLWRLKYHASRSNLHQVFLIQSELFDDPDFCSKDGIRTQPGQMGKHVTTTGIDHLALSNGTRLHFVNKKHTQAAFGSHDWLVFHESFVPPPQAPRQQPATGGYVHDYG</sequence>
<dbReference type="GeneID" id="59293643"/>
<dbReference type="EMBL" id="JACCJC010000082">
    <property type="protein sequence ID" value="KAF6227676.1"/>
    <property type="molecule type" value="Genomic_DNA"/>
</dbReference>
<comment type="caution">
    <text evidence="1">The sequence shown here is derived from an EMBL/GenBank/DDBJ whole genome shotgun (WGS) entry which is preliminary data.</text>
</comment>
<dbReference type="RefSeq" id="XP_037159167.1">
    <property type="nucleotide sequence ID" value="XM_037313879.1"/>
</dbReference>
<protein>
    <submittedName>
        <fullName evidence="1">Uncharacterized protein</fullName>
    </submittedName>
</protein>
<reference evidence="1 2" key="1">
    <citation type="journal article" date="2020" name="Genomics">
        <title>Complete, high-quality genomes from long-read metagenomic sequencing of two wolf lichen thalli reveals enigmatic genome architecture.</title>
        <authorList>
            <person name="McKenzie S.K."/>
            <person name="Walston R.F."/>
            <person name="Allen J.L."/>
        </authorList>
    </citation>
    <scope>NUCLEOTIDE SEQUENCE [LARGE SCALE GENOMIC DNA]</scope>
    <source>
        <strain evidence="1">WasteWater2</strain>
    </source>
</reference>
<proteinExistence type="predicted"/>
<dbReference type="SUPFAM" id="SSF50800">
    <property type="entry name" value="PK beta-barrel domain-like"/>
    <property type="match status" value="1"/>
</dbReference>
<dbReference type="Gene3D" id="2.40.33.20">
    <property type="entry name" value="PK beta-barrel domain-like"/>
    <property type="match status" value="1"/>
</dbReference>
<accession>A0A8H6FGW1</accession>
<dbReference type="AlphaFoldDB" id="A0A8H6FGW1"/>